<dbReference type="SUPFAM" id="SSF53850">
    <property type="entry name" value="Periplasmic binding protein-like II"/>
    <property type="match status" value="1"/>
</dbReference>
<dbReference type="GO" id="GO:0015768">
    <property type="term" value="P:maltose transport"/>
    <property type="evidence" value="ECO:0007669"/>
    <property type="project" value="TreeGrafter"/>
</dbReference>
<evidence type="ECO:0000313" key="6">
    <source>
        <dbReference type="Proteomes" id="UP000721844"/>
    </source>
</evidence>
<keyword evidence="2" id="KW-0813">Transport</keyword>
<evidence type="ECO:0000256" key="2">
    <source>
        <dbReference type="ARBA" id="ARBA00022448"/>
    </source>
</evidence>
<dbReference type="Pfam" id="PF01547">
    <property type="entry name" value="SBP_bac_1"/>
    <property type="match status" value="1"/>
</dbReference>
<dbReference type="GO" id="GO:1901982">
    <property type="term" value="F:maltose binding"/>
    <property type="evidence" value="ECO:0007669"/>
    <property type="project" value="TreeGrafter"/>
</dbReference>
<dbReference type="EMBL" id="JAESVA010000016">
    <property type="protein sequence ID" value="MCB8883765.1"/>
    <property type="molecule type" value="Genomic_DNA"/>
</dbReference>
<dbReference type="GO" id="GO:0055052">
    <property type="term" value="C:ATP-binding cassette (ABC) transporter complex, substrate-binding subunit-containing"/>
    <property type="evidence" value="ECO:0007669"/>
    <property type="project" value="TreeGrafter"/>
</dbReference>
<evidence type="ECO:0000256" key="3">
    <source>
        <dbReference type="ARBA" id="ARBA00022729"/>
    </source>
</evidence>
<gene>
    <name evidence="5" type="ORF">ACELLULO517_26180</name>
</gene>
<dbReference type="AlphaFoldDB" id="A0A963Z6L4"/>
<evidence type="ECO:0000313" key="5">
    <source>
        <dbReference type="EMBL" id="MCB8883765.1"/>
    </source>
</evidence>
<accession>A0A963Z6L4</accession>
<dbReference type="InterPro" id="IPR006059">
    <property type="entry name" value="SBP"/>
</dbReference>
<dbReference type="GO" id="GO:0042956">
    <property type="term" value="P:maltodextrin transmembrane transport"/>
    <property type="evidence" value="ECO:0007669"/>
    <property type="project" value="TreeGrafter"/>
</dbReference>
<sequence length="443" mass="49060">MRHYWINRLLAGVASLALMASAAWADDLVTPDRIGRADASHNFTFRVLTDESNSNAQPQFAAAMTALYEKYAKDHPDWRVNIELMSLQIPQEHARLLQQARNGTAPDCSSMDSFQVPLFIHQHLLQPVDPYFTDKDKAGLFPFVLPIISDHHGHIYAWWWTTDLRLLYRNTALVPQAPQTWAETERMALAAKSHGAAAGIMFNGGRNEITMIDFLPQFWAQGGKLIDDKGNPVFGKEPNRTYLLKAIAYYQQLIKSGAAPARVASISNYDDLTAAAIGGQTAMMVNGDWAEGQLQAAMKPEDFKNWAISMLPGPTADERATSSGGWTFVAFSKDPAKVKACMDLVREVYMGPAVVALKRLPTSEAVFDSDPMFATPFYQQIKTYLKDSHARPGYPIYTEISNQLQIAISEVLSGERRPDAALDTAVARVNRVAARYSDAAGSK</sequence>
<dbReference type="PANTHER" id="PTHR30061">
    <property type="entry name" value="MALTOSE-BINDING PERIPLASMIC PROTEIN"/>
    <property type="match status" value="1"/>
</dbReference>
<feature type="chain" id="PRO_5037539224" evidence="4">
    <location>
        <begin position="26"/>
        <end position="443"/>
    </location>
</feature>
<dbReference type="RefSeq" id="WP_227310485.1">
    <property type="nucleotide sequence ID" value="NZ_JAESVA010000016.1"/>
</dbReference>
<dbReference type="Gene3D" id="3.40.190.10">
    <property type="entry name" value="Periplasmic binding protein-like II"/>
    <property type="match status" value="2"/>
</dbReference>
<keyword evidence="6" id="KW-1185">Reference proteome</keyword>
<protein>
    <submittedName>
        <fullName evidence="5">Extracellular solute-binding protein</fullName>
    </submittedName>
</protein>
<keyword evidence="3 4" id="KW-0732">Signal</keyword>
<evidence type="ECO:0000256" key="1">
    <source>
        <dbReference type="ARBA" id="ARBA00008520"/>
    </source>
</evidence>
<dbReference type="Proteomes" id="UP000721844">
    <property type="component" value="Unassembled WGS sequence"/>
</dbReference>
<proteinExistence type="inferred from homology"/>
<organism evidence="5 6">
    <name type="scientific">Acidisoma cellulosilyticum</name>
    <dbReference type="NCBI Taxonomy" id="2802395"/>
    <lineage>
        <taxon>Bacteria</taxon>
        <taxon>Pseudomonadati</taxon>
        <taxon>Pseudomonadota</taxon>
        <taxon>Alphaproteobacteria</taxon>
        <taxon>Acetobacterales</taxon>
        <taxon>Acidocellaceae</taxon>
        <taxon>Acidisoma</taxon>
    </lineage>
</organism>
<dbReference type="PANTHER" id="PTHR30061:SF50">
    <property type="entry name" value="MALTOSE_MALTODEXTRIN-BINDING PERIPLASMIC PROTEIN"/>
    <property type="match status" value="1"/>
</dbReference>
<feature type="signal peptide" evidence="4">
    <location>
        <begin position="1"/>
        <end position="25"/>
    </location>
</feature>
<name>A0A963Z6L4_9PROT</name>
<evidence type="ECO:0000256" key="4">
    <source>
        <dbReference type="SAM" id="SignalP"/>
    </source>
</evidence>
<comment type="caution">
    <text evidence="5">The sequence shown here is derived from an EMBL/GenBank/DDBJ whole genome shotgun (WGS) entry which is preliminary data.</text>
</comment>
<reference evidence="5 6" key="1">
    <citation type="journal article" date="2021" name="Microorganisms">
        <title>Acidisoma silvae sp. nov. and Acidisomacellulosilytica sp. nov., Two Acidophilic Bacteria Isolated from Decaying Wood, Hydrolyzing Cellulose and Producing Poly-3-hydroxybutyrate.</title>
        <authorList>
            <person name="Mieszkin S."/>
            <person name="Pouder E."/>
            <person name="Uroz S."/>
            <person name="Simon-Colin C."/>
            <person name="Alain K."/>
        </authorList>
    </citation>
    <scope>NUCLEOTIDE SEQUENCE [LARGE SCALE GENOMIC DNA]</scope>
    <source>
        <strain evidence="5 6">HW T5.17</strain>
    </source>
</reference>
<comment type="similarity">
    <text evidence="1">Belongs to the bacterial solute-binding protein 1 family.</text>
</comment>